<dbReference type="EMBL" id="CAJVPZ010101781">
    <property type="protein sequence ID" value="CAG8822227.1"/>
    <property type="molecule type" value="Genomic_DNA"/>
</dbReference>
<sequence>DEIIKHKRTRTIKRKYQRAEKNNMSLKATLTEIKSDQKLREWILLEE</sequence>
<dbReference type="AlphaFoldDB" id="A0A9N9KD81"/>
<comment type="caution">
    <text evidence="1">The sequence shown here is derived from an EMBL/GenBank/DDBJ whole genome shotgun (WGS) entry which is preliminary data.</text>
</comment>
<evidence type="ECO:0000313" key="2">
    <source>
        <dbReference type="Proteomes" id="UP000789396"/>
    </source>
</evidence>
<organism evidence="1 2">
    <name type="scientific">Racocetra fulgida</name>
    <dbReference type="NCBI Taxonomy" id="60492"/>
    <lineage>
        <taxon>Eukaryota</taxon>
        <taxon>Fungi</taxon>
        <taxon>Fungi incertae sedis</taxon>
        <taxon>Mucoromycota</taxon>
        <taxon>Glomeromycotina</taxon>
        <taxon>Glomeromycetes</taxon>
        <taxon>Diversisporales</taxon>
        <taxon>Gigasporaceae</taxon>
        <taxon>Racocetra</taxon>
    </lineage>
</organism>
<protein>
    <submittedName>
        <fullName evidence="1">17257_t:CDS:1</fullName>
    </submittedName>
</protein>
<evidence type="ECO:0000313" key="1">
    <source>
        <dbReference type="EMBL" id="CAG8822227.1"/>
    </source>
</evidence>
<gene>
    <name evidence="1" type="ORF">RFULGI_LOCUS19749</name>
</gene>
<keyword evidence="2" id="KW-1185">Reference proteome</keyword>
<proteinExistence type="predicted"/>
<dbReference type="Proteomes" id="UP000789396">
    <property type="component" value="Unassembled WGS sequence"/>
</dbReference>
<reference evidence="1" key="1">
    <citation type="submission" date="2021-06" db="EMBL/GenBank/DDBJ databases">
        <authorList>
            <person name="Kallberg Y."/>
            <person name="Tangrot J."/>
            <person name="Rosling A."/>
        </authorList>
    </citation>
    <scope>NUCLEOTIDE SEQUENCE</scope>
    <source>
        <strain evidence="1">IN212</strain>
    </source>
</reference>
<name>A0A9N9KD81_9GLOM</name>
<accession>A0A9N9KD81</accession>
<feature type="non-terminal residue" evidence="1">
    <location>
        <position position="47"/>
    </location>
</feature>
<feature type="non-terminal residue" evidence="1">
    <location>
        <position position="1"/>
    </location>
</feature>